<reference evidence="1" key="1">
    <citation type="submission" date="2019-08" db="EMBL/GenBank/DDBJ databases">
        <authorList>
            <person name="Kucharzyk K."/>
            <person name="Murdoch R.W."/>
            <person name="Higgins S."/>
            <person name="Loffler F."/>
        </authorList>
    </citation>
    <scope>NUCLEOTIDE SEQUENCE</scope>
</reference>
<accession>A0A645EUG9</accession>
<comment type="caution">
    <text evidence="1">The sequence shown here is derived from an EMBL/GenBank/DDBJ whole genome shotgun (WGS) entry which is preliminary data.</text>
</comment>
<protein>
    <submittedName>
        <fullName evidence="1">Uncharacterized protein</fullName>
    </submittedName>
</protein>
<dbReference type="EMBL" id="VSSQ01051580">
    <property type="protein sequence ID" value="MPN05671.1"/>
    <property type="molecule type" value="Genomic_DNA"/>
</dbReference>
<name>A0A645EUG9_9ZZZZ</name>
<gene>
    <name evidence="1" type="ORF">SDC9_152922</name>
</gene>
<evidence type="ECO:0000313" key="1">
    <source>
        <dbReference type="EMBL" id="MPN05671.1"/>
    </source>
</evidence>
<dbReference type="AlphaFoldDB" id="A0A645EUG9"/>
<sequence>MNTASKADLAGILSNVRRRGFRMRPYTNELKAFSPCNRLDCVGTDVTGAQHNHSDFSHNSNYLSYSFYTKYRFAKSAWLLR</sequence>
<organism evidence="1">
    <name type="scientific">bioreactor metagenome</name>
    <dbReference type="NCBI Taxonomy" id="1076179"/>
    <lineage>
        <taxon>unclassified sequences</taxon>
        <taxon>metagenomes</taxon>
        <taxon>ecological metagenomes</taxon>
    </lineage>
</organism>
<proteinExistence type="predicted"/>